<dbReference type="GO" id="GO:0010193">
    <property type="term" value="P:response to ozone"/>
    <property type="evidence" value="ECO:0007669"/>
    <property type="project" value="UniProtKB-ARBA"/>
</dbReference>
<name>A0A151TK36_CAJCA</name>
<feature type="domain" description="WRKY" evidence="8">
    <location>
        <begin position="117"/>
        <end position="180"/>
    </location>
</feature>
<evidence type="ECO:0000256" key="4">
    <source>
        <dbReference type="ARBA" id="ARBA00023163"/>
    </source>
</evidence>
<evidence type="ECO:0000256" key="1">
    <source>
        <dbReference type="ARBA" id="ARBA00004123"/>
    </source>
</evidence>
<dbReference type="SMART" id="SM00774">
    <property type="entry name" value="WRKY"/>
    <property type="match status" value="1"/>
</dbReference>
<accession>A0A151TK36</accession>
<evidence type="ECO:0000256" key="5">
    <source>
        <dbReference type="ARBA" id="ARBA00023242"/>
    </source>
</evidence>
<dbReference type="GO" id="GO:0009751">
    <property type="term" value="P:response to salicylic acid"/>
    <property type="evidence" value="ECO:0007669"/>
    <property type="project" value="UniProtKB-ARBA"/>
</dbReference>
<comment type="similarity">
    <text evidence="6">Belongs to the WRKY group III family.</text>
</comment>
<reference evidence="9 10" key="1">
    <citation type="journal article" date="2012" name="Nat. Biotechnol.">
        <title>Draft genome sequence of pigeonpea (Cajanus cajan), an orphan legume crop of resource-poor farmers.</title>
        <authorList>
            <person name="Varshney R.K."/>
            <person name="Chen W."/>
            <person name="Li Y."/>
            <person name="Bharti A.K."/>
            <person name="Saxena R.K."/>
            <person name="Schlueter J.A."/>
            <person name="Donoghue M.T."/>
            <person name="Azam S."/>
            <person name="Fan G."/>
            <person name="Whaley A.M."/>
            <person name="Farmer A.D."/>
            <person name="Sheridan J."/>
            <person name="Iwata A."/>
            <person name="Tuteja R."/>
            <person name="Penmetsa R.V."/>
            <person name="Wu W."/>
            <person name="Upadhyaya H.D."/>
            <person name="Yang S.P."/>
            <person name="Shah T."/>
            <person name="Saxena K.B."/>
            <person name="Michael T."/>
            <person name="McCombie W.R."/>
            <person name="Yang B."/>
            <person name="Zhang G."/>
            <person name="Yang H."/>
            <person name="Wang J."/>
            <person name="Spillane C."/>
            <person name="Cook D.R."/>
            <person name="May G.D."/>
            <person name="Xu X."/>
            <person name="Jackson S.A."/>
        </authorList>
    </citation>
    <scope>NUCLEOTIDE SEQUENCE [LARGE SCALE GENOMIC DNA]</scope>
    <source>
        <strain evidence="10">cv. Asha</strain>
    </source>
</reference>
<dbReference type="GO" id="GO:0003700">
    <property type="term" value="F:DNA-binding transcription factor activity"/>
    <property type="evidence" value="ECO:0007669"/>
    <property type="project" value="InterPro"/>
</dbReference>
<evidence type="ECO:0000256" key="7">
    <source>
        <dbReference type="SAM" id="MobiDB-lite"/>
    </source>
</evidence>
<dbReference type="PANTHER" id="PTHR32096">
    <property type="entry name" value="WRKY TRANSCRIPTION FACTOR 30-RELATED-RELATED"/>
    <property type="match status" value="1"/>
</dbReference>
<protein>
    <submittedName>
        <fullName evidence="9">WRKY transcription factor 41</fullName>
    </submittedName>
</protein>
<proteinExistence type="inferred from homology"/>
<dbReference type="Gene3D" id="2.20.25.80">
    <property type="entry name" value="WRKY domain"/>
    <property type="match status" value="1"/>
</dbReference>
<dbReference type="GO" id="GO:0010150">
    <property type="term" value="P:leaf senescence"/>
    <property type="evidence" value="ECO:0007669"/>
    <property type="project" value="UniProtKB-ARBA"/>
</dbReference>
<dbReference type="InterPro" id="IPR044810">
    <property type="entry name" value="WRKY_plant"/>
</dbReference>
<keyword evidence="4" id="KW-0804">Transcription</keyword>
<dbReference type="PANTHER" id="PTHR32096:SF36">
    <property type="entry name" value="WRKY TRANSCRIPTION FACTOR 41-RELATED"/>
    <property type="match status" value="1"/>
</dbReference>
<keyword evidence="2" id="KW-0805">Transcription regulation</keyword>
<gene>
    <name evidence="9" type="ORF">KK1_013707</name>
</gene>
<evidence type="ECO:0000256" key="6">
    <source>
        <dbReference type="ARBA" id="ARBA00060850"/>
    </source>
</evidence>
<dbReference type="InterPro" id="IPR036576">
    <property type="entry name" value="WRKY_dom_sf"/>
</dbReference>
<feature type="compositionally biased region" description="Basic and acidic residues" evidence="7">
    <location>
        <begin position="193"/>
        <end position="209"/>
    </location>
</feature>
<keyword evidence="5" id="KW-0539">Nucleus</keyword>
<dbReference type="GO" id="GO:0042542">
    <property type="term" value="P:response to hydrogen peroxide"/>
    <property type="evidence" value="ECO:0007669"/>
    <property type="project" value="UniProtKB-ARBA"/>
</dbReference>
<dbReference type="Proteomes" id="UP000075243">
    <property type="component" value="Chromosome 6"/>
</dbReference>
<dbReference type="AlphaFoldDB" id="A0A151TK36"/>
<evidence type="ECO:0000256" key="3">
    <source>
        <dbReference type="ARBA" id="ARBA00023125"/>
    </source>
</evidence>
<dbReference type="GO" id="GO:0005634">
    <property type="term" value="C:nucleus"/>
    <property type="evidence" value="ECO:0007669"/>
    <property type="project" value="UniProtKB-SubCell"/>
</dbReference>
<comment type="subcellular location">
    <subcellularLocation>
        <location evidence="1">Nucleus</location>
    </subcellularLocation>
</comment>
<evidence type="ECO:0000259" key="8">
    <source>
        <dbReference type="PROSITE" id="PS50811"/>
    </source>
</evidence>
<dbReference type="SUPFAM" id="SSF118290">
    <property type="entry name" value="WRKY DNA-binding domain"/>
    <property type="match status" value="1"/>
</dbReference>
<dbReference type="Gramene" id="C.cajan_13299.t">
    <property type="protein sequence ID" value="C.cajan_13299.t"/>
    <property type="gene ID" value="C.cajan_13299"/>
</dbReference>
<dbReference type="OMA" id="HEFDGVC"/>
<dbReference type="InterPro" id="IPR003657">
    <property type="entry name" value="WRKY_dom"/>
</dbReference>
<sequence>MESEKSWEQDALINELIEGMEVARKLKEDLSLPSSVDSRNSLLQKILSSYDKALVILKCNASISNSQTIHQPSPHPPLLSVQTSPLGEEAEGLKHNSKKRKMTPKWTEQVRVTIENGVEGPLHDGYSWRKYGQKDILSAKYPRSYYRCTFRKTKGCCATKQVQRSEEDPNAFDITYRGSHTCCKGNDAVVTPKSEDTKEKPHNNVESHHAKPSQDSLTVKTENITAHPLTSFGCMTQDNHHTLFSSMVLENDPFLRSLSQTSLLSTNTAESNYFVPPSFLVHEFDGVCNKPCPDSDVAGIVSADTSATNSPIFDFNFSLHSVGIDDSYFPFNACGLLSQFPKCT</sequence>
<organism evidence="9 10">
    <name type="scientific">Cajanus cajan</name>
    <name type="common">Pigeon pea</name>
    <name type="synonym">Cajanus indicus</name>
    <dbReference type="NCBI Taxonomy" id="3821"/>
    <lineage>
        <taxon>Eukaryota</taxon>
        <taxon>Viridiplantae</taxon>
        <taxon>Streptophyta</taxon>
        <taxon>Embryophyta</taxon>
        <taxon>Tracheophyta</taxon>
        <taxon>Spermatophyta</taxon>
        <taxon>Magnoliopsida</taxon>
        <taxon>eudicotyledons</taxon>
        <taxon>Gunneridae</taxon>
        <taxon>Pentapetalae</taxon>
        <taxon>rosids</taxon>
        <taxon>fabids</taxon>
        <taxon>Fabales</taxon>
        <taxon>Fabaceae</taxon>
        <taxon>Papilionoideae</taxon>
        <taxon>50 kb inversion clade</taxon>
        <taxon>NPAAA clade</taxon>
        <taxon>indigoferoid/millettioid clade</taxon>
        <taxon>Phaseoleae</taxon>
        <taxon>Cajanus</taxon>
    </lineage>
</organism>
<dbReference type="PROSITE" id="PS50811">
    <property type="entry name" value="WRKY"/>
    <property type="match status" value="1"/>
</dbReference>
<evidence type="ECO:0000313" key="9">
    <source>
        <dbReference type="EMBL" id="KYP67379.1"/>
    </source>
</evidence>
<dbReference type="GO" id="GO:0000976">
    <property type="term" value="F:transcription cis-regulatory region binding"/>
    <property type="evidence" value="ECO:0007669"/>
    <property type="project" value="TreeGrafter"/>
</dbReference>
<dbReference type="Pfam" id="PF03106">
    <property type="entry name" value="WRKY"/>
    <property type="match status" value="1"/>
</dbReference>
<feature type="region of interest" description="Disordered" evidence="7">
    <location>
        <begin position="187"/>
        <end position="216"/>
    </location>
</feature>
<keyword evidence="10" id="KW-1185">Reference proteome</keyword>
<dbReference type="STRING" id="3821.A0A151TK36"/>
<dbReference type="EMBL" id="CM003608">
    <property type="protein sequence ID" value="KYP67379.1"/>
    <property type="molecule type" value="Genomic_DNA"/>
</dbReference>
<dbReference type="FunFam" id="2.20.25.80:FF:000009">
    <property type="entry name" value="WRKY transcription factor 53"/>
    <property type="match status" value="1"/>
</dbReference>
<dbReference type="OrthoDB" id="1888929at2759"/>
<evidence type="ECO:0000313" key="10">
    <source>
        <dbReference type="Proteomes" id="UP000075243"/>
    </source>
</evidence>
<keyword evidence="3" id="KW-0238">DNA-binding</keyword>
<evidence type="ECO:0000256" key="2">
    <source>
        <dbReference type="ARBA" id="ARBA00023015"/>
    </source>
</evidence>